<dbReference type="Pfam" id="PF13359">
    <property type="entry name" value="DDE_Tnp_4"/>
    <property type="match status" value="1"/>
</dbReference>
<dbReference type="PANTHER" id="PTHR22930:SF85">
    <property type="entry name" value="GH03217P-RELATED"/>
    <property type="match status" value="1"/>
</dbReference>
<evidence type="ECO:0000313" key="9">
    <source>
        <dbReference type="EMBL" id="KAF4134802.1"/>
    </source>
</evidence>
<evidence type="ECO:0000256" key="1">
    <source>
        <dbReference type="ARBA" id="ARBA00001968"/>
    </source>
</evidence>
<evidence type="ECO:0000256" key="5">
    <source>
        <dbReference type="ARBA" id="ARBA00022723"/>
    </source>
</evidence>
<keyword evidence="6" id="KW-0378">Hydrolase</keyword>
<reference evidence="9" key="1">
    <citation type="submission" date="2020-03" db="EMBL/GenBank/DDBJ databases">
        <title>Hybrid Assembly of Korean Phytophthora infestans isolates.</title>
        <authorList>
            <person name="Prokchorchik M."/>
            <person name="Lee Y."/>
            <person name="Seo J."/>
            <person name="Cho J.-H."/>
            <person name="Park Y.-E."/>
            <person name="Jang D.-C."/>
            <person name="Im J.-S."/>
            <person name="Choi J.-G."/>
            <person name="Park H.-J."/>
            <person name="Lee G.-B."/>
            <person name="Lee Y.-G."/>
            <person name="Hong S.-Y."/>
            <person name="Cho K."/>
            <person name="Sohn K.H."/>
        </authorList>
    </citation>
    <scope>NUCLEOTIDE SEQUENCE</scope>
    <source>
        <strain evidence="9">KR_2_A2</strain>
    </source>
</reference>
<gene>
    <name evidence="9" type="ORF">GN958_ATG16058</name>
</gene>
<feature type="domain" description="DDE Tnp4" evidence="8">
    <location>
        <begin position="172"/>
        <end position="325"/>
    </location>
</feature>
<evidence type="ECO:0000256" key="3">
    <source>
        <dbReference type="ARBA" id="ARBA00006958"/>
    </source>
</evidence>
<dbReference type="GO" id="GO:0046872">
    <property type="term" value="F:metal ion binding"/>
    <property type="evidence" value="ECO:0007669"/>
    <property type="project" value="UniProtKB-KW"/>
</dbReference>
<keyword evidence="9" id="KW-0255">Endonuclease</keyword>
<comment type="cofactor">
    <cofactor evidence="1">
        <name>a divalent metal cation</name>
        <dbReference type="ChEBI" id="CHEBI:60240"/>
    </cofactor>
</comment>
<proteinExistence type="inferred from homology"/>
<evidence type="ECO:0000256" key="2">
    <source>
        <dbReference type="ARBA" id="ARBA00004123"/>
    </source>
</evidence>
<evidence type="ECO:0000256" key="6">
    <source>
        <dbReference type="ARBA" id="ARBA00022801"/>
    </source>
</evidence>
<accession>A0A8S9U564</accession>
<keyword evidence="7" id="KW-0539">Nucleus</keyword>
<dbReference type="PANTHER" id="PTHR22930">
    <property type="match status" value="1"/>
</dbReference>
<dbReference type="GO" id="GO:0005634">
    <property type="term" value="C:nucleus"/>
    <property type="evidence" value="ECO:0007669"/>
    <property type="project" value="UniProtKB-SubCell"/>
</dbReference>
<dbReference type="InterPro" id="IPR045249">
    <property type="entry name" value="HARBI1-like"/>
</dbReference>
<evidence type="ECO:0000256" key="7">
    <source>
        <dbReference type="ARBA" id="ARBA00023242"/>
    </source>
</evidence>
<evidence type="ECO:0000313" key="10">
    <source>
        <dbReference type="Proteomes" id="UP000704712"/>
    </source>
</evidence>
<dbReference type="GO" id="GO:0016787">
    <property type="term" value="F:hydrolase activity"/>
    <property type="evidence" value="ECO:0007669"/>
    <property type="project" value="UniProtKB-KW"/>
</dbReference>
<protein>
    <submittedName>
        <fullName evidence="9">DDE superfamily endonuclease</fullName>
    </submittedName>
</protein>
<organism evidence="9 10">
    <name type="scientific">Phytophthora infestans</name>
    <name type="common">Potato late blight agent</name>
    <name type="synonym">Botrytis infestans</name>
    <dbReference type="NCBI Taxonomy" id="4787"/>
    <lineage>
        <taxon>Eukaryota</taxon>
        <taxon>Sar</taxon>
        <taxon>Stramenopiles</taxon>
        <taxon>Oomycota</taxon>
        <taxon>Peronosporomycetes</taxon>
        <taxon>Peronosporales</taxon>
        <taxon>Peronosporaceae</taxon>
        <taxon>Phytophthora</taxon>
    </lineage>
</organism>
<evidence type="ECO:0000256" key="4">
    <source>
        <dbReference type="ARBA" id="ARBA00022722"/>
    </source>
</evidence>
<keyword evidence="4" id="KW-0540">Nuclease</keyword>
<comment type="subcellular location">
    <subcellularLocation>
        <location evidence="2">Nucleus</location>
    </subcellularLocation>
</comment>
<sequence length="377" mass="41961">MDDEETIIVATCAAVAQTATLLASTCERAPPGPKKQILTVTVLDFEPMLLSWSYDSWFETNLRCSKKTFLRVANFLQCQGVRFAAAKSKQHCYNKKVAAALYFMGSTGGYREVGGAMGMSRSYVSEITAEVVRVLRAAAPQIVAFPRDQGGWDAIESEFAARHGYPGVVGAIDGSLIEVERPYEFDGFYCRKCYPALNVQAIVTSDNVFLSAEVRPGSWSDRKCWQYSKIGRTVYSTIPPGAHFIGDAGYALLPGLIVPYSDREEGGELSPRQRQFNFLHSSTRMAVESTFGIWKGRFRMLQGPMSQETPHRAAEFVVATMTLHNLMIHFRDTTEIPLFVEDNNNSAEADIYDGEQSRNQRHIGISKRNAIASQICR</sequence>
<dbReference type="AlphaFoldDB" id="A0A8S9U564"/>
<evidence type="ECO:0000259" key="8">
    <source>
        <dbReference type="Pfam" id="PF13359"/>
    </source>
</evidence>
<comment type="similarity">
    <text evidence="3">Belongs to the HARBI1 family.</text>
</comment>
<comment type="caution">
    <text evidence="9">The sequence shown here is derived from an EMBL/GenBank/DDBJ whole genome shotgun (WGS) entry which is preliminary data.</text>
</comment>
<name>A0A8S9U564_PHYIN</name>
<dbReference type="Proteomes" id="UP000704712">
    <property type="component" value="Unassembled WGS sequence"/>
</dbReference>
<dbReference type="GO" id="GO:0004519">
    <property type="term" value="F:endonuclease activity"/>
    <property type="evidence" value="ECO:0007669"/>
    <property type="project" value="UniProtKB-KW"/>
</dbReference>
<keyword evidence="5" id="KW-0479">Metal-binding</keyword>
<dbReference type="EMBL" id="JAACNO010002256">
    <property type="protein sequence ID" value="KAF4134802.1"/>
    <property type="molecule type" value="Genomic_DNA"/>
</dbReference>
<dbReference type="InterPro" id="IPR027806">
    <property type="entry name" value="HARBI1_dom"/>
</dbReference>